<name>A0A7N0RB98_KALFE</name>
<dbReference type="OMA" id="HKHREND"/>
<proteinExistence type="inferred from homology"/>
<dbReference type="EnsemblPlants" id="Kaladp0007s0005.1.v1.1">
    <property type="protein sequence ID" value="Kaladp0007s0005.1.v1.1"/>
    <property type="gene ID" value="Kaladp0007s0005.v1.1"/>
</dbReference>
<accession>A0A7N0RB98</accession>
<dbReference type="EnsemblPlants" id="Kaladp0007s0005.2.v1.1">
    <property type="protein sequence ID" value="Kaladp0007s0005.2.v1.1"/>
    <property type="gene ID" value="Kaladp0007s0005.v1.1"/>
</dbReference>
<keyword evidence="1" id="KW-0341">Growth regulation</keyword>
<comment type="similarity">
    <text evidence="2">Belongs to the TAC family.</text>
</comment>
<dbReference type="PANTHER" id="PTHR38366:SF1">
    <property type="entry name" value="PROTEIN TILLER ANGLE CONTROL 1"/>
    <property type="match status" value="1"/>
</dbReference>
<dbReference type="Gramene" id="Kaladp0007s0005.1.v1.1">
    <property type="protein sequence ID" value="Kaladp0007s0005.1.v1.1"/>
    <property type="gene ID" value="Kaladp0007s0005.v1.1"/>
</dbReference>
<evidence type="ECO:0000313" key="4">
    <source>
        <dbReference type="EnsemblPlants" id="Kaladp0007s0005.2.v1.1"/>
    </source>
</evidence>
<protein>
    <recommendedName>
        <fullName evidence="3">Protein TILLER ANGLE CONTROL 1</fullName>
    </recommendedName>
</protein>
<keyword evidence="5" id="KW-1185">Reference proteome</keyword>
<dbReference type="InterPro" id="IPR044989">
    <property type="entry name" value="TAC1"/>
</dbReference>
<dbReference type="AlphaFoldDB" id="A0A7N0RB98"/>
<evidence type="ECO:0000256" key="3">
    <source>
        <dbReference type="ARBA" id="ARBA00026138"/>
    </source>
</evidence>
<evidence type="ECO:0000256" key="2">
    <source>
        <dbReference type="ARBA" id="ARBA00025796"/>
    </source>
</evidence>
<reference evidence="4" key="1">
    <citation type="submission" date="2021-01" db="UniProtKB">
        <authorList>
            <consortium name="EnsemblPlants"/>
        </authorList>
    </citation>
    <scope>IDENTIFICATION</scope>
</reference>
<sequence>MKIFNWVHQKLNGQPSRASTLHHPKGEVRMIKLEAPREERSMAKSGDSADTQALLGWTTDGLLAIGTLGCTPHPGFTLGPNFSFRKTNAVFDLDDGNSSDEVFQDATMLMEEMLLGEEDENPLMFNIYNNHEIEEEDEKTVIVAIKSEEYAGGVVKEISVKADRTTLADLFKADSSDPAIDKKCIGHRSAISILKENNGKLGKLKKFPTSISARLVKKLIPIHDAQPIKKLNHMMRKMMKRKIHPEILRQKSSAGRMENQVMPSFNEMEATEGTAALLASVVGS</sequence>
<dbReference type="PANTHER" id="PTHR38366">
    <property type="entry name" value="NAD-DEPENDENT PROTEIN DEACETYLASE HST1-LIKE PROTEIN"/>
    <property type="match status" value="1"/>
</dbReference>
<dbReference type="Proteomes" id="UP000594263">
    <property type="component" value="Unplaced"/>
</dbReference>
<dbReference type="GO" id="GO:0001763">
    <property type="term" value="P:morphogenesis of a branching structure"/>
    <property type="evidence" value="ECO:0007669"/>
    <property type="project" value="InterPro"/>
</dbReference>
<evidence type="ECO:0000256" key="1">
    <source>
        <dbReference type="ARBA" id="ARBA00022604"/>
    </source>
</evidence>
<organism evidence="4 5">
    <name type="scientific">Kalanchoe fedtschenkoi</name>
    <name type="common">Lavender scallops</name>
    <name type="synonym">South American air plant</name>
    <dbReference type="NCBI Taxonomy" id="63787"/>
    <lineage>
        <taxon>Eukaryota</taxon>
        <taxon>Viridiplantae</taxon>
        <taxon>Streptophyta</taxon>
        <taxon>Embryophyta</taxon>
        <taxon>Tracheophyta</taxon>
        <taxon>Spermatophyta</taxon>
        <taxon>Magnoliopsida</taxon>
        <taxon>eudicotyledons</taxon>
        <taxon>Gunneridae</taxon>
        <taxon>Pentapetalae</taxon>
        <taxon>Saxifragales</taxon>
        <taxon>Crassulaceae</taxon>
        <taxon>Kalanchoe</taxon>
    </lineage>
</organism>
<evidence type="ECO:0000313" key="5">
    <source>
        <dbReference type="Proteomes" id="UP000594263"/>
    </source>
</evidence>
<dbReference type="Gramene" id="Kaladp0007s0005.2.v1.1">
    <property type="protein sequence ID" value="Kaladp0007s0005.2.v1.1"/>
    <property type="gene ID" value="Kaladp0007s0005.v1.1"/>
</dbReference>